<dbReference type="AlphaFoldDB" id="A0A3N2BYB0"/>
<evidence type="ECO:0000313" key="13">
    <source>
        <dbReference type="EMBL" id="ROR80064.1"/>
    </source>
</evidence>
<dbReference type="GO" id="GO:0051536">
    <property type="term" value="F:iron-sulfur cluster binding"/>
    <property type="evidence" value="ECO:0007669"/>
    <property type="project" value="UniProtKB-KW"/>
</dbReference>
<dbReference type="GO" id="GO:0046872">
    <property type="term" value="F:metal ion binding"/>
    <property type="evidence" value="ECO:0007669"/>
    <property type="project" value="UniProtKB-KW"/>
</dbReference>
<sequence>MAHPTTVPSLITEAIGEAVGDPTRIRTRAIDLAAYAGDASHYLLTPEAVVIAESAAEVAAILRAATRSAAPVTFRSGGTSLSGQASGSGIIVDTRQRFKSIDVLDDGKRVRVQPGATVAQVNARLTRLGYRLGPDPASEVACTIGGVIANNSSGMACGIDENTYRTLESMVFVLPSGTTIDTADPTADRQLHEAEPELAEGIERLQRRVRSDPASVASIERQFSLKNTMGYGINAFLDFESPVDVLQHLIIGSEGTLAFVAEATFRTVPVLPLVSTALAVFPSLDAATRALPELVASGAATLELMDATSLTVGQRLPGSPAEIQGFTPQDHAALLVEYRSEDTVELRDRATAGGALLNGLDVHAPVVFSSDASQRSRAWALRKGLYASVAGARPSGTTALLEDIVVPTAALADTCASLQELFVQHAYRDSVIFGHAKDGNIHFMLTDRFEGDAALGRFNGFTEQMVDLVLDAGGNLKAEHGTGRAMAPYVRRQYGDELYGVMLELKRLVDPAGVMNPGVLIDEDPQAHLQGIKLQPTVEEEVDRCVECGYCEPVCPSRDLTLTPRQRIVVRRAEESARARGDIALAEELADDYDYAGVQTCAVDGMCQTACPVQINTGALVKRIRRTEAAPVAAAGWKAAATGWGPVTRIGSVALSGAKLLPAPVVGAVTDVARAVLGADTVPKYSGDLPGGGRSRKALGRTVGAGDGPTVGIYVPACVNSMFGAADGGDGVMGAFTRLLERAGLSMMVPDGVESICCGTPWSSKGFASGAAVNEQRTVERIRAAVADSGLVVVSDASSCTEGFAKLLSESGVVVEDAVAFAAREILPRVDVSARIEQLVLHPTCSSRQMGLDPDLVLIGEAVAERVHVPDDWGCCAFAGDRGMLHPELTASATKAEAAEVAALGADAHASCNRTCELGMTRATGEDYRHVLELLDAASAPPTEGARSAR</sequence>
<dbReference type="Gene3D" id="3.30.465.10">
    <property type="match status" value="1"/>
</dbReference>
<dbReference type="InterPro" id="IPR006094">
    <property type="entry name" value="Oxid_FAD_bind_N"/>
</dbReference>
<evidence type="ECO:0000256" key="4">
    <source>
        <dbReference type="ARBA" id="ARBA00022723"/>
    </source>
</evidence>
<dbReference type="Pfam" id="PF13183">
    <property type="entry name" value="Fer4_8"/>
    <property type="match status" value="1"/>
</dbReference>
<evidence type="ECO:0000256" key="10">
    <source>
        <dbReference type="ARBA" id="ARBA00038897"/>
    </source>
</evidence>
<evidence type="ECO:0000313" key="14">
    <source>
        <dbReference type="Proteomes" id="UP000266915"/>
    </source>
</evidence>
<evidence type="ECO:0000256" key="6">
    <source>
        <dbReference type="ARBA" id="ARBA00022946"/>
    </source>
</evidence>
<evidence type="ECO:0000256" key="1">
    <source>
        <dbReference type="ARBA" id="ARBA00001974"/>
    </source>
</evidence>
<evidence type="ECO:0000259" key="11">
    <source>
        <dbReference type="PROSITE" id="PS51379"/>
    </source>
</evidence>
<dbReference type="PROSITE" id="PS00198">
    <property type="entry name" value="4FE4S_FER_1"/>
    <property type="match status" value="1"/>
</dbReference>
<dbReference type="PROSITE" id="PS51387">
    <property type="entry name" value="FAD_PCMH"/>
    <property type="match status" value="1"/>
</dbReference>
<dbReference type="Gene3D" id="3.30.43.10">
    <property type="entry name" value="Uridine Diphospho-n-acetylenolpyruvylglucosamine Reductase, domain 2"/>
    <property type="match status" value="1"/>
</dbReference>
<keyword evidence="7" id="KW-0560">Oxidoreductase</keyword>
<dbReference type="EC" id="1.1.2.4" evidence="10"/>
<dbReference type="InterPro" id="IPR017896">
    <property type="entry name" value="4Fe4S_Fe-S-bd"/>
</dbReference>
<name>A0A3N2BYB0_9MICO</name>
<dbReference type="InterPro" id="IPR016169">
    <property type="entry name" value="FAD-bd_PCMH_sub2"/>
</dbReference>
<evidence type="ECO:0000256" key="2">
    <source>
        <dbReference type="ARBA" id="ARBA00008000"/>
    </source>
</evidence>
<evidence type="ECO:0000256" key="9">
    <source>
        <dbReference type="ARBA" id="ARBA00023014"/>
    </source>
</evidence>
<dbReference type="GO" id="GO:1903457">
    <property type="term" value="P:lactate catabolic process"/>
    <property type="evidence" value="ECO:0007669"/>
    <property type="project" value="TreeGrafter"/>
</dbReference>
<dbReference type="GO" id="GO:0008720">
    <property type="term" value="F:D-lactate dehydrogenase (NAD+) activity"/>
    <property type="evidence" value="ECO:0007669"/>
    <property type="project" value="TreeGrafter"/>
</dbReference>
<keyword evidence="14" id="KW-1185">Reference proteome</keyword>
<feature type="domain" description="4Fe-4S ferredoxin-type" evidence="11">
    <location>
        <begin position="534"/>
        <end position="565"/>
    </location>
</feature>
<dbReference type="EMBL" id="RKHL01000001">
    <property type="protein sequence ID" value="ROR80064.1"/>
    <property type="molecule type" value="Genomic_DNA"/>
</dbReference>
<dbReference type="Pfam" id="PF02913">
    <property type="entry name" value="FAD-oxidase_C"/>
    <property type="match status" value="1"/>
</dbReference>
<evidence type="ECO:0000256" key="7">
    <source>
        <dbReference type="ARBA" id="ARBA00023002"/>
    </source>
</evidence>
<dbReference type="Gene3D" id="1.10.1060.10">
    <property type="entry name" value="Alpha-helical ferredoxin"/>
    <property type="match status" value="1"/>
</dbReference>
<dbReference type="InterPro" id="IPR036318">
    <property type="entry name" value="FAD-bd_PCMH-like_sf"/>
</dbReference>
<dbReference type="Pfam" id="PF01565">
    <property type="entry name" value="FAD_binding_4"/>
    <property type="match status" value="1"/>
</dbReference>
<organism evidence="13 14">
    <name type="scientific">Plantibacter flavus</name>
    <dbReference type="NCBI Taxonomy" id="150123"/>
    <lineage>
        <taxon>Bacteria</taxon>
        <taxon>Bacillati</taxon>
        <taxon>Actinomycetota</taxon>
        <taxon>Actinomycetes</taxon>
        <taxon>Micrococcales</taxon>
        <taxon>Microbacteriaceae</taxon>
        <taxon>Plantibacter</taxon>
    </lineage>
</organism>
<dbReference type="GO" id="GO:0004458">
    <property type="term" value="F:D-lactate dehydrogenase (cytochrome) activity"/>
    <property type="evidence" value="ECO:0007669"/>
    <property type="project" value="UniProtKB-EC"/>
</dbReference>
<dbReference type="Gene3D" id="3.30.70.2740">
    <property type="match status" value="1"/>
</dbReference>
<keyword evidence="8" id="KW-0408">Iron</keyword>
<evidence type="ECO:0000256" key="3">
    <source>
        <dbReference type="ARBA" id="ARBA00022630"/>
    </source>
</evidence>
<dbReference type="Proteomes" id="UP000266915">
    <property type="component" value="Unassembled WGS sequence"/>
</dbReference>
<protein>
    <recommendedName>
        <fullName evidence="10">D-lactate dehydrogenase (cytochrome)</fullName>
        <ecNumber evidence="10">1.1.2.4</ecNumber>
    </recommendedName>
</protein>
<dbReference type="InterPro" id="IPR017900">
    <property type="entry name" value="4Fe4S_Fe_S_CS"/>
</dbReference>
<keyword evidence="6" id="KW-0809">Transit peptide</keyword>
<evidence type="ECO:0000256" key="8">
    <source>
        <dbReference type="ARBA" id="ARBA00023004"/>
    </source>
</evidence>
<evidence type="ECO:0000259" key="12">
    <source>
        <dbReference type="PROSITE" id="PS51387"/>
    </source>
</evidence>
<dbReference type="Pfam" id="PF02754">
    <property type="entry name" value="CCG"/>
    <property type="match status" value="1"/>
</dbReference>
<gene>
    <name evidence="13" type="ORF">EDD42_0097</name>
</gene>
<dbReference type="RefSeq" id="WP_234994051.1">
    <property type="nucleotide sequence ID" value="NZ_FXAP01000002.1"/>
</dbReference>
<dbReference type="SUPFAM" id="SSF46548">
    <property type="entry name" value="alpha-helical ferredoxin"/>
    <property type="match status" value="1"/>
</dbReference>
<dbReference type="InterPro" id="IPR004017">
    <property type="entry name" value="Cys_rich_dom"/>
</dbReference>
<comment type="cofactor">
    <cofactor evidence="1">
        <name>FAD</name>
        <dbReference type="ChEBI" id="CHEBI:57692"/>
    </cofactor>
</comment>
<dbReference type="InterPro" id="IPR016166">
    <property type="entry name" value="FAD-bd_PCMH"/>
</dbReference>
<dbReference type="PANTHER" id="PTHR11748">
    <property type="entry name" value="D-LACTATE DEHYDROGENASE"/>
    <property type="match status" value="1"/>
</dbReference>
<keyword evidence="3" id="KW-0285">Flavoprotein</keyword>
<feature type="domain" description="FAD-binding PCMH-type" evidence="12">
    <location>
        <begin position="42"/>
        <end position="270"/>
    </location>
</feature>
<dbReference type="SUPFAM" id="SSF55103">
    <property type="entry name" value="FAD-linked oxidases, C-terminal domain"/>
    <property type="match status" value="1"/>
</dbReference>
<proteinExistence type="inferred from homology"/>
<accession>A0A3N2BYB0</accession>
<dbReference type="SUPFAM" id="SSF56176">
    <property type="entry name" value="FAD-binding/transporter-associated domain-like"/>
    <property type="match status" value="1"/>
</dbReference>
<comment type="similarity">
    <text evidence="2">Belongs to the FAD-binding oxidoreductase/transferase type 4 family.</text>
</comment>
<dbReference type="InterPro" id="IPR009051">
    <property type="entry name" value="Helical_ferredxn"/>
</dbReference>
<dbReference type="PROSITE" id="PS51379">
    <property type="entry name" value="4FE4S_FER_2"/>
    <property type="match status" value="1"/>
</dbReference>
<dbReference type="GO" id="GO:0071949">
    <property type="term" value="F:FAD binding"/>
    <property type="evidence" value="ECO:0007669"/>
    <property type="project" value="InterPro"/>
</dbReference>
<dbReference type="InterPro" id="IPR004113">
    <property type="entry name" value="FAD-bd_oxidored_4_C"/>
</dbReference>
<dbReference type="InterPro" id="IPR016164">
    <property type="entry name" value="FAD-linked_Oxase-like_C"/>
</dbReference>
<dbReference type="InterPro" id="IPR016167">
    <property type="entry name" value="FAD-bd_PCMH_sub1"/>
</dbReference>
<dbReference type="PANTHER" id="PTHR11748:SF111">
    <property type="entry name" value="D-LACTATE DEHYDROGENASE, MITOCHONDRIAL-RELATED"/>
    <property type="match status" value="1"/>
</dbReference>
<evidence type="ECO:0000256" key="5">
    <source>
        <dbReference type="ARBA" id="ARBA00022827"/>
    </source>
</evidence>
<keyword evidence="5" id="KW-0274">FAD</keyword>
<keyword evidence="9" id="KW-0411">Iron-sulfur</keyword>
<keyword evidence="4" id="KW-0479">Metal-binding</keyword>
<comment type="caution">
    <text evidence="13">The sequence shown here is derived from an EMBL/GenBank/DDBJ whole genome shotgun (WGS) entry which is preliminary data.</text>
</comment>
<reference evidence="13 14" key="1">
    <citation type="submission" date="2018-11" db="EMBL/GenBank/DDBJ databases">
        <title>Sequencing the genomes of 1000 actinobacteria strains.</title>
        <authorList>
            <person name="Klenk H.-P."/>
        </authorList>
    </citation>
    <scope>NUCLEOTIDE SEQUENCE [LARGE SCALE GENOMIC DNA]</scope>
    <source>
        <strain evidence="13 14">DSM 14012</strain>
    </source>
</reference>